<evidence type="ECO:0000313" key="2">
    <source>
        <dbReference type="Proteomes" id="UP000199161"/>
    </source>
</evidence>
<name>A0A1I1JNJ3_NATHA</name>
<accession>A0A1I1JNJ3</accession>
<protein>
    <submittedName>
        <fullName evidence="1">Uncharacterized protein</fullName>
    </submittedName>
</protein>
<reference evidence="2" key="1">
    <citation type="submission" date="2016-10" db="EMBL/GenBank/DDBJ databases">
        <authorList>
            <person name="Varghese N."/>
            <person name="Submissions S."/>
        </authorList>
    </citation>
    <scope>NUCLEOTIDE SEQUENCE [LARGE SCALE GENOMIC DNA]</scope>
    <source>
        <strain evidence="2">DSM 13078</strain>
    </source>
</reference>
<proteinExistence type="predicted"/>
<organism evidence="1 2">
    <name type="scientific">Natronobacterium haloterrestre</name>
    <name type="common">Halobiforma haloterrestris</name>
    <dbReference type="NCBI Taxonomy" id="148448"/>
    <lineage>
        <taxon>Archaea</taxon>
        <taxon>Methanobacteriati</taxon>
        <taxon>Methanobacteriota</taxon>
        <taxon>Stenosarchaea group</taxon>
        <taxon>Halobacteria</taxon>
        <taxon>Halobacteriales</taxon>
        <taxon>Natrialbaceae</taxon>
        <taxon>Natronobacterium</taxon>
    </lineage>
</organism>
<dbReference type="AlphaFoldDB" id="A0A1I1JNJ3"/>
<dbReference type="Proteomes" id="UP000199161">
    <property type="component" value="Unassembled WGS sequence"/>
</dbReference>
<dbReference type="EMBL" id="FOKW01000009">
    <property type="protein sequence ID" value="SFC50177.1"/>
    <property type="molecule type" value="Genomic_DNA"/>
</dbReference>
<evidence type="ECO:0000313" key="1">
    <source>
        <dbReference type="EMBL" id="SFC50177.1"/>
    </source>
</evidence>
<sequence length="31" mass="3503">MGKIVPLPHRNRNETENGTCYAEGELVNEKC</sequence>
<gene>
    <name evidence="1" type="ORF">SAMN05444422_109110</name>
</gene>
<keyword evidence="2" id="KW-1185">Reference proteome</keyword>